<dbReference type="GO" id="GO:0005615">
    <property type="term" value="C:extracellular space"/>
    <property type="evidence" value="ECO:0007669"/>
    <property type="project" value="TreeGrafter"/>
</dbReference>
<name>A0A0B1RWC9_OESDE</name>
<organism evidence="2 3">
    <name type="scientific">Oesophagostomum dentatum</name>
    <name type="common">Nodular worm</name>
    <dbReference type="NCBI Taxonomy" id="61180"/>
    <lineage>
        <taxon>Eukaryota</taxon>
        <taxon>Metazoa</taxon>
        <taxon>Ecdysozoa</taxon>
        <taxon>Nematoda</taxon>
        <taxon>Chromadorea</taxon>
        <taxon>Rhabditida</taxon>
        <taxon>Rhabditina</taxon>
        <taxon>Rhabditomorpha</taxon>
        <taxon>Strongyloidea</taxon>
        <taxon>Strongylidae</taxon>
        <taxon>Oesophagostomum</taxon>
    </lineage>
</organism>
<dbReference type="Gene3D" id="3.15.20.10">
    <property type="entry name" value="Bactericidal permeability-increasing protein, domain 2"/>
    <property type="match status" value="1"/>
</dbReference>
<feature type="domain" description="Lipid-binding serum glycoprotein C-terminal" evidence="1">
    <location>
        <begin position="14"/>
        <end position="113"/>
    </location>
</feature>
<dbReference type="SUPFAM" id="SSF55394">
    <property type="entry name" value="Bactericidal permeability-increasing protein, BPI"/>
    <property type="match status" value="1"/>
</dbReference>
<dbReference type="InterPro" id="IPR017943">
    <property type="entry name" value="Bactericidal_perm-incr_a/b_dom"/>
</dbReference>
<dbReference type="EMBL" id="KN612709">
    <property type="protein sequence ID" value="KHJ75477.1"/>
    <property type="molecule type" value="Genomic_DNA"/>
</dbReference>
<dbReference type="InterPro" id="IPR032942">
    <property type="entry name" value="BPI/LBP/Plunc"/>
</dbReference>
<protein>
    <recommendedName>
        <fullName evidence="1">Lipid-binding serum glycoprotein C-terminal domain-containing protein</fullName>
    </recommendedName>
</protein>
<dbReference type="Proteomes" id="UP000053660">
    <property type="component" value="Unassembled WGS sequence"/>
</dbReference>
<dbReference type="PANTHER" id="PTHR10504:SF139">
    <property type="entry name" value="BPI2 DOMAIN-CONTAINING PROTEIN"/>
    <property type="match status" value="1"/>
</dbReference>
<sequence length="128" mass="14520">MGLIEVSSMDNVGETPVGSMEIHIDASMKMKMTSRAVRGRVNLETIRLISRTPQVLIQDELDDAGFLSREILQRMVNDILKQGIPIPVHPLFKLQKPKLKLGERSMLLETNFELNQNLIRQLTAEILI</sequence>
<proteinExistence type="predicted"/>
<dbReference type="OrthoDB" id="10255543at2759"/>
<dbReference type="InterPro" id="IPR001124">
    <property type="entry name" value="Lipid-bd_serum_glycop_C"/>
</dbReference>
<evidence type="ECO:0000313" key="2">
    <source>
        <dbReference type="EMBL" id="KHJ75477.1"/>
    </source>
</evidence>
<dbReference type="GO" id="GO:0008289">
    <property type="term" value="F:lipid binding"/>
    <property type="evidence" value="ECO:0007669"/>
    <property type="project" value="InterPro"/>
</dbReference>
<evidence type="ECO:0000313" key="3">
    <source>
        <dbReference type="Proteomes" id="UP000053660"/>
    </source>
</evidence>
<gene>
    <name evidence="2" type="ORF">OESDEN_24907</name>
</gene>
<dbReference type="Pfam" id="PF02886">
    <property type="entry name" value="LBP_BPI_CETP_C"/>
    <property type="match status" value="1"/>
</dbReference>
<keyword evidence="3" id="KW-1185">Reference proteome</keyword>
<dbReference type="PANTHER" id="PTHR10504">
    <property type="entry name" value="BACTERICIDAL PERMEABILITY-INCREASING BPI PROTEIN-RELATED"/>
    <property type="match status" value="1"/>
</dbReference>
<reference evidence="2 3" key="1">
    <citation type="submission" date="2014-03" db="EMBL/GenBank/DDBJ databases">
        <title>Draft genome of the hookworm Oesophagostomum dentatum.</title>
        <authorList>
            <person name="Mitreva M."/>
        </authorList>
    </citation>
    <scope>NUCLEOTIDE SEQUENCE [LARGE SCALE GENOMIC DNA]</scope>
    <source>
        <strain evidence="2 3">OD-Hann</strain>
    </source>
</reference>
<accession>A0A0B1RWC9</accession>
<dbReference type="AlphaFoldDB" id="A0A0B1RWC9"/>
<evidence type="ECO:0000259" key="1">
    <source>
        <dbReference type="Pfam" id="PF02886"/>
    </source>
</evidence>